<keyword evidence="1" id="KW-1133">Transmembrane helix</keyword>
<dbReference type="Proteomes" id="UP000751518">
    <property type="component" value="Unassembled WGS sequence"/>
</dbReference>
<accession>A0A955LKG4</accession>
<evidence type="ECO:0000313" key="2">
    <source>
        <dbReference type="EMBL" id="MCA9391844.1"/>
    </source>
</evidence>
<organism evidence="2 3">
    <name type="scientific">candidate division WWE3 bacterium</name>
    <dbReference type="NCBI Taxonomy" id="2053526"/>
    <lineage>
        <taxon>Bacteria</taxon>
        <taxon>Katanobacteria</taxon>
    </lineage>
</organism>
<keyword evidence="1" id="KW-0812">Transmembrane</keyword>
<dbReference type="EMBL" id="JAGQKZ010000007">
    <property type="protein sequence ID" value="MCA9391844.1"/>
    <property type="molecule type" value="Genomic_DNA"/>
</dbReference>
<reference evidence="2" key="2">
    <citation type="journal article" date="2021" name="Microbiome">
        <title>Successional dynamics and alternative stable states in a saline activated sludge microbial community over 9 years.</title>
        <authorList>
            <person name="Wang Y."/>
            <person name="Ye J."/>
            <person name="Ju F."/>
            <person name="Liu L."/>
            <person name="Boyd J.A."/>
            <person name="Deng Y."/>
            <person name="Parks D.H."/>
            <person name="Jiang X."/>
            <person name="Yin X."/>
            <person name="Woodcroft B.J."/>
            <person name="Tyson G.W."/>
            <person name="Hugenholtz P."/>
            <person name="Polz M.F."/>
            <person name="Zhang T."/>
        </authorList>
    </citation>
    <scope>NUCLEOTIDE SEQUENCE</scope>
    <source>
        <strain evidence="2">HKST-UBA03</strain>
    </source>
</reference>
<protein>
    <submittedName>
        <fullName evidence="2">Uncharacterized protein</fullName>
    </submittedName>
</protein>
<name>A0A955LKG4_UNCKA</name>
<keyword evidence="1" id="KW-0472">Membrane</keyword>
<dbReference type="AlphaFoldDB" id="A0A955LKG4"/>
<evidence type="ECO:0000256" key="1">
    <source>
        <dbReference type="SAM" id="Phobius"/>
    </source>
</evidence>
<evidence type="ECO:0000313" key="3">
    <source>
        <dbReference type="Proteomes" id="UP000751518"/>
    </source>
</evidence>
<gene>
    <name evidence="2" type="ORF">KC614_01400</name>
</gene>
<reference evidence="2" key="1">
    <citation type="submission" date="2020-04" db="EMBL/GenBank/DDBJ databases">
        <authorList>
            <person name="Zhang T."/>
        </authorList>
    </citation>
    <scope>NUCLEOTIDE SEQUENCE</scope>
    <source>
        <strain evidence="2">HKST-UBA03</strain>
    </source>
</reference>
<proteinExistence type="predicted"/>
<feature type="transmembrane region" description="Helical" evidence="1">
    <location>
        <begin position="20"/>
        <end position="41"/>
    </location>
</feature>
<sequence length="111" mass="12366">MSRQKPVSTSYDFKNVYKWVVVVIAALLASGLLLYTAFIIAQLTGKLSYTPPITPEPTQQPAYLKLPTPTSVPTLTQQQREELVGEIKSNYPETPEDVLKEIMGEVPTDEL</sequence>
<comment type="caution">
    <text evidence="2">The sequence shown here is derived from an EMBL/GenBank/DDBJ whole genome shotgun (WGS) entry which is preliminary data.</text>
</comment>